<feature type="binding site" evidence="21">
    <location>
        <position position="67"/>
    </location>
    <ligand>
        <name>substrate</name>
    </ligand>
</feature>
<dbReference type="EMBL" id="LR215729">
    <property type="protein sequence ID" value="VEV97778.1"/>
    <property type="molecule type" value="Genomic_DNA"/>
</dbReference>
<dbReference type="EC" id="2.7.1.107" evidence="3 24"/>
<evidence type="ECO:0000256" key="13">
    <source>
        <dbReference type="ARBA" id="ARBA00022840"/>
    </source>
</evidence>
<evidence type="ECO:0000256" key="1">
    <source>
        <dbReference type="ARBA" id="ARBA00004429"/>
    </source>
</evidence>
<evidence type="ECO:0000256" key="11">
    <source>
        <dbReference type="ARBA" id="ARBA00022741"/>
    </source>
</evidence>
<feature type="transmembrane region" description="Helical" evidence="24">
    <location>
        <begin position="69"/>
        <end position="91"/>
    </location>
</feature>
<keyword evidence="16 24" id="KW-0443">Lipid metabolism</keyword>
<evidence type="ECO:0000256" key="24">
    <source>
        <dbReference type="RuleBase" id="RU363065"/>
    </source>
</evidence>
<keyword evidence="13 22" id="KW-0067">ATP-binding</keyword>
<dbReference type="PANTHER" id="PTHR34299">
    <property type="entry name" value="DIACYLGLYCEROL KINASE"/>
    <property type="match status" value="1"/>
</dbReference>
<evidence type="ECO:0000256" key="21">
    <source>
        <dbReference type="PIRSR" id="PIRSR600829-2"/>
    </source>
</evidence>
<evidence type="ECO:0000256" key="7">
    <source>
        <dbReference type="ARBA" id="ARBA00022519"/>
    </source>
</evidence>
<feature type="binding site" evidence="23">
    <location>
        <position position="40"/>
    </location>
    <ligand>
        <name>a divalent metal cation</name>
        <dbReference type="ChEBI" id="CHEBI:60240"/>
    </ligand>
</feature>
<feature type="binding site" evidence="22">
    <location>
        <position position="21"/>
    </location>
    <ligand>
        <name>ATP</name>
        <dbReference type="ChEBI" id="CHEBI:30616"/>
    </ligand>
</feature>
<evidence type="ECO:0000256" key="5">
    <source>
        <dbReference type="ARBA" id="ARBA00022475"/>
    </source>
</evidence>
<organism evidence="25">
    <name type="scientific">Pseudomonas marincola</name>
    <dbReference type="NCBI Taxonomy" id="437900"/>
    <lineage>
        <taxon>Bacteria</taxon>
        <taxon>Pseudomonadati</taxon>
        <taxon>Pseudomonadota</taxon>
        <taxon>Gammaproteobacteria</taxon>
        <taxon>Pseudomonadales</taxon>
        <taxon>Pseudomonadaceae</taxon>
        <taxon>Pseudomonas</taxon>
    </lineage>
</organism>
<keyword evidence="12 24" id="KW-0418">Kinase</keyword>
<reference evidence="25" key="1">
    <citation type="submission" date="2019-02" db="EMBL/GenBank/DDBJ databases">
        <authorList>
            <consortium name="Genoscope - CEA"/>
            <person name="William W."/>
        </authorList>
    </citation>
    <scope>NUCLEOTIDE SEQUENCE [LARGE SCALE GENOMIC DNA]</scope>
    <source>
        <strain evidence="25">YSy11</strain>
    </source>
</reference>
<feature type="binding site" evidence="21">
    <location>
        <position position="81"/>
    </location>
    <ligand>
        <name>substrate</name>
    </ligand>
</feature>
<keyword evidence="11 22" id="KW-0547">Nucleotide-binding</keyword>
<keyword evidence="17 24" id="KW-0472">Membrane</keyword>
<keyword evidence="7 24" id="KW-0997">Cell inner membrane</keyword>
<dbReference type="CDD" id="cd14264">
    <property type="entry name" value="DAGK_IM"/>
    <property type="match status" value="1"/>
</dbReference>
<evidence type="ECO:0000256" key="8">
    <source>
        <dbReference type="ARBA" id="ARBA00022679"/>
    </source>
</evidence>
<gene>
    <name evidence="25" type="primary">dgkA</name>
    <name evidence="25" type="ORF">PMYSY11_2733</name>
</gene>
<evidence type="ECO:0000256" key="3">
    <source>
        <dbReference type="ARBA" id="ARBA00012133"/>
    </source>
</evidence>
<dbReference type="AlphaFoldDB" id="A0A653E588"/>
<dbReference type="Gene3D" id="1.10.287.3610">
    <property type="match status" value="1"/>
</dbReference>
<protein>
    <recommendedName>
        <fullName evidence="4 24">Diacylglycerol kinase</fullName>
        <ecNumber evidence="3 24">2.7.1.107</ecNumber>
    </recommendedName>
</protein>
<feature type="binding site" evidence="22">
    <location>
        <begin position="97"/>
        <end position="99"/>
    </location>
    <ligand>
        <name>ATP</name>
        <dbReference type="ChEBI" id="CHEBI:30616"/>
    </ligand>
</feature>
<evidence type="ECO:0000256" key="17">
    <source>
        <dbReference type="ARBA" id="ARBA00023136"/>
    </source>
</evidence>
<feature type="binding site" evidence="22">
    <location>
        <position position="40"/>
    </location>
    <ligand>
        <name>ATP</name>
        <dbReference type="ChEBI" id="CHEBI:30616"/>
    </ligand>
</feature>
<evidence type="ECO:0000256" key="14">
    <source>
        <dbReference type="ARBA" id="ARBA00022842"/>
    </source>
</evidence>
<comment type="similarity">
    <text evidence="2 24">Belongs to the bacterial diacylglycerol kinase family.</text>
</comment>
<dbReference type="InterPro" id="IPR036945">
    <property type="entry name" value="DAGK_sf"/>
</dbReference>
<feature type="binding site" evidence="22">
    <location>
        <position position="88"/>
    </location>
    <ligand>
        <name>ATP</name>
        <dbReference type="ChEBI" id="CHEBI:30616"/>
    </ligand>
</feature>
<keyword evidence="19 24" id="KW-1208">Phospholipid metabolism</keyword>
<feature type="active site" description="Proton acceptor" evidence="20">
    <location>
        <position position="81"/>
    </location>
</feature>
<dbReference type="GO" id="GO:0004143">
    <property type="term" value="F:ATP-dependent diacylglycerol kinase activity"/>
    <property type="evidence" value="ECO:0007669"/>
    <property type="project" value="UniProtKB-EC"/>
</dbReference>
<dbReference type="GO" id="GO:0005886">
    <property type="term" value="C:plasma membrane"/>
    <property type="evidence" value="ECO:0007669"/>
    <property type="project" value="UniProtKB-SubCell"/>
</dbReference>
<evidence type="ECO:0000256" key="16">
    <source>
        <dbReference type="ARBA" id="ARBA00023098"/>
    </source>
</evidence>
<dbReference type="GO" id="GO:0005524">
    <property type="term" value="F:ATP binding"/>
    <property type="evidence" value="ECO:0007669"/>
    <property type="project" value="UniProtKB-KW"/>
</dbReference>
<evidence type="ECO:0000256" key="22">
    <source>
        <dbReference type="PIRSR" id="PIRSR600829-3"/>
    </source>
</evidence>
<feature type="transmembrane region" description="Helical" evidence="24">
    <location>
        <begin position="42"/>
        <end position="62"/>
    </location>
</feature>
<sequence length="129" mass="13881">MNTQSLAGNASELKGRTGIRRIFQAAGYSWAGLKAAFFGEAAFRQLLLLSVLLIPVALCLDVSRVERAMLVLVCLLSLIVELINSAIEATVDRISLELHPLSKQAKDLGSAAQFVAMSIIAVTWALILL</sequence>
<feature type="transmembrane region" description="Helical" evidence="24">
    <location>
        <begin position="111"/>
        <end position="128"/>
    </location>
</feature>
<evidence type="ECO:0000256" key="6">
    <source>
        <dbReference type="ARBA" id="ARBA00022516"/>
    </source>
</evidence>
<evidence type="ECO:0000256" key="10">
    <source>
        <dbReference type="ARBA" id="ARBA00022723"/>
    </source>
</evidence>
<feature type="binding site" evidence="22">
    <location>
        <begin position="106"/>
        <end position="107"/>
    </location>
    <ligand>
        <name>ATP</name>
        <dbReference type="ChEBI" id="CHEBI:30616"/>
    </ligand>
</feature>
<keyword evidence="15 24" id="KW-1133">Transmembrane helix</keyword>
<dbReference type="GO" id="GO:0046872">
    <property type="term" value="F:metal ion binding"/>
    <property type="evidence" value="ECO:0007669"/>
    <property type="project" value="UniProtKB-KW"/>
</dbReference>
<accession>A0A653E588</accession>
<dbReference type="PANTHER" id="PTHR34299:SF1">
    <property type="entry name" value="DIACYLGLYCEROL KINASE"/>
    <property type="match status" value="1"/>
</dbReference>
<proteinExistence type="inferred from homology"/>
<keyword evidence="6" id="KW-0444">Lipid biosynthesis</keyword>
<feature type="binding site" evidence="21">
    <location>
        <position position="110"/>
    </location>
    <ligand>
        <name>substrate</name>
    </ligand>
</feature>
<evidence type="ECO:0000256" key="2">
    <source>
        <dbReference type="ARBA" id="ARBA00005967"/>
    </source>
</evidence>
<evidence type="ECO:0000256" key="12">
    <source>
        <dbReference type="ARBA" id="ARBA00022777"/>
    </source>
</evidence>
<feature type="binding site" evidence="21">
    <location>
        <position position="21"/>
    </location>
    <ligand>
        <name>substrate</name>
    </ligand>
</feature>
<evidence type="ECO:0000256" key="15">
    <source>
        <dbReference type="ARBA" id="ARBA00022989"/>
    </source>
</evidence>
<dbReference type="PROSITE" id="PS01069">
    <property type="entry name" value="DAGK_PROKAR"/>
    <property type="match status" value="1"/>
</dbReference>
<keyword evidence="14 23" id="KW-0460">Magnesium</keyword>
<dbReference type="InterPro" id="IPR000829">
    <property type="entry name" value="DAGK"/>
</dbReference>
<keyword evidence="5" id="KW-1003">Cell membrane</keyword>
<evidence type="ECO:0000256" key="23">
    <source>
        <dbReference type="PIRSR" id="PIRSR600829-4"/>
    </source>
</evidence>
<feature type="binding site" evidence="21">
    <location>
        <begin position="25"/>
        <end position="30"/>
    </location>
    <ligand>
        <name>substrate</name>
    </ligand>
</feature>
<dbReference type="InterPro" id="IPR033718">
    <property type="entry name" value="DAGK_prok"/>
</dbReference>
<evidence type="ECO:0000256" key="9">
    <source>
        <dbReference type="ARBA" id="ARBA00022692"/>
    </source>
</evidence>
<dbReference type="GO" id="GO:0006654">
    <property type="term" value="P:phosphatidic acid biosynthetic process"/>
    <property type="evidence" value="ECO:0007669"/>
    <property type="project" value="InterPro"/>
</dbReference>
<keyword evidence="9 24" id="KW-0812">Transmembrane</keyword>
<keyword evidence="8 24" id="KW-0808">Transferase</keyword>
<name>A0A653E588_9PSED</name>
<feature type="binding site" evidence="23">
    <location>
        <position position="88"/>
    </location>
    <ligand>
        <name>a divalent metal cation</name>
        <dbReference type="ChEBI" id="CHEBI:60240"/>
    </ligand>
</feature>
<comment type="cofactor">
    <cofactor evidence="23">
        <name>Mg(2+)</name>
        <dbReference type="ChEBI" id="CHEBI:18420"/>
    </cofactor>
    <text evidence="23">Mn(2+), Zn(2+), Cd(2+) and Co(2+) support activity to lesser extents.</text>
</comment>
<evidence type="ECO:0000256" key="18">
    <source>
        <dbReference type="ARBA" id="ARBA00023209"/>
    </source>
</evidence>
<evidence type="ECO:0000256" key="4">
    <source>
        <dbReference type="ARBA" id="ARBA00017575"/>
    </source>
</evidence>
<dbReference type="Pfam" id="PF01219">
    <property type="entry name" value="DAGK_prokar"/>
    <property type="match status" value="1"/>
</dbReference>
<keyword evidence="10 23" id="KW-0479">Metal-binding</keyword>
<evidence type="ECO:0000313" key="25">
    <source>
        <dbReference type="EMBL" id="VEV97778.1"/>
    </source>
</evidence>
<evidence type="ECO:0000256" key="19">
    <source>
        <dbReference type="ARBA" id="ARBA00023264"/>
    </source>
</evidence>
<comment type="catalytic activity">
    <reaction evidence="24">
        <text>a 1,2-diacyl-sn-glycerol + ATP = a 1,2-diacyl-sn-glycero-3-phosphate + ADP + H(+)</text>
        <dbReference type="Rhea" id="RHEA:10272"/>
        <dbReference type="ChEBI" id="CHEBI:15378"/>
        <dbReference type="ChEBI" id="CHEBI:17815"/>
        <dbReference type="ChEBI" id="CHEBI:30616"/>
        <dbReference type="ChEBI" id="CHEBI:58608"/>
        <dbReference type="ChEBI" id="CHEBI:456216"/>
        <dbReference type="EC" id="2.7.1.107"/>
    </reaction>
</comment>
<feature type="binding site" evidence="22">
    <location>
        <position position="28"/>
    </location>
    <ligand>
        <name>ATP</name>
        <dbReference type="ChEBI" id="CHEBI:30616"/>
    </ligand>
</feature>
<comment type="subcellular location">
    <subcellularLocation>
        <location evidence="1 24">Cell inner membrane</location>
        <topology evidence="1 24">Multi-pass membrane protein</topology>
    </subcellularLocation>
</comment>
<evidence type="ECO:0000256" key="20">
    <source>
        <dbReference type="PIRSR" id="PIRSR600829-1"/>
    </source>
</evidence>
<dbReference type="RefSeq" id="WP_150548531.1">
    <property type="nucleotide sequence ID" value="NZ_LR215729.2"/>
</dbReference>
<comment type="function">
    <text evidence="24">Catalyzes the ATP-dependent phosphorylation of sn-l,2-diacylglycerol (DAG) to phosphatidic acid. Involved in the recycling of diacylglycerol produced as a by-product during membrane-derived oligosaccharide (MDO) biosynthesis.</text>
</comment>
<keyword evidence="18" id="KW-0594">Phospholipid biosynthesis</keyword>